<keyword evidence="2" id="KW-0732">Signal</keyword>
<name>A0ABQ3YCK1_9ACTN</name>
<evidence type="ECO:0008006" key="5">
    <source>
        <dbReference type="Google" id="ProtNLM"/>
    </source>
</evidence>
<feature type="signal peptide" evidence="2">
    <location>
        <begin position="1"/>
        <end position="23"/>
    </location>
</feature>
<keyword evidence="4" id="KW-1185">Reference proteome</keyword>
<dbReference type="RefSeq" id="WP_203771952.1">
    <property type="nucleotide sequence ID" value="NZ_BAAABO010000063.1"/>
</dbReference>
<dbReference type="EMBL" id="BOMI01000126">
    <property type="protein sequence ID" value="GID77712.1"/>
    <property type="molecule type" value="Genomic_DNA"/>
</dbReference>
<dbReference type="Proteomes" id="UP000609879">
    <property type="component" value="Unassembled WGS sequence"/>
</dbReference>
<evidence type="ECO:0000256" key="2">
    <source>
        <dbReference type="SAM" id="SignalP"/>
    </source>
</evidence>
<sequence length="243" mass="25767">MLDRSPTLRRPLLTMLAATTAVAIGGCGSTTTSPSAPSSQASDAPAVETSAAPSSFAPRTIPATAFLQLPETMRRDHKKADGSAAVPRLCDGELAAGAGVVASAAMMNTYQQPDAPAGSVPHGLLYQTIRSYDGDEAHAFMQRARDGLADCKTYKSNENTITVRTKQLSGAADEALTIDLVQPQLDLPGNPTGGEQTNRIVVMRFGTVVTILFDDEYERSSSDPKLVDTFVQEAEKAIHTWRG</sequence>
<feature type="region of interest" description="Disordered" evidence="1">
    <location>
        <begin position="28"/>
        <end position="55"/>
    </location>
</feature>
<reference evidence="3 4" key="1">
    <citation type="submission" date="2021-01" db="EMBL/GenBank/DDBJ databases">
        <title>Whole genome shotgun sequence of Actinoplanes deccanensis NBRC 13994.</title>
        <authorList>
            <person name="Komaki H."/>
            <person name="Tamura T."/>
        </authorList>
    </citation>
    <scope>NUCLEOTIDE SEQUENCE [LARGE SCALE GENOMIC DNA]</scope>
    <source>
        <strain evidence="3 4">NBRC 13994</strain>
    </source>
</reference>
<evidence type="ECO:0000313" key="3">
    <source>
        <dbReference type="EMBL" id="GID77712.1"/>
    </source>
</evidence>
<feature type="chain" id="PRO_5047479184" description="PknH-like extracellular domain-containing protein" evidence="2">
    <location>
        <begin position="24"/>
        <end position="243"/>
    </location>
</feature>
<dbReference type="PROSITE" id="PS51318">
    <property type="entry name" value="TAT"/>
    <property type="match status" value="1"/>
</dbReference>
<evidence type="ECO:0000313" key="4">
    <source>
        <dbReference type="Proteomes" id="UP000609879"/>
    </source>
</evidence>
<comment type="caution">
    <text evidence="3">The sequence shown here is derived from an EMBL/GenBank/DDBJ whole genome shotgun (WGS) entry which is preliminary data.</text>
</comment>
<dbReference type="PROSITE" id="PS51257">
    <property type="entry name" value="PROKAR_LIPOPROTEIN"/>
    <property type="match status" value="1"/>
</dbReference>
<gene>
    <name evidence="3" type="ORF">Ade02nite_63530</name>
</gene>
<evidence type="ECO:0000256" key="1">
    <source>
        <dbReference type="SAM" id="MobiDB-lite"/>
    </source>
</evidence>
<feature type="compositionally biased region" description="Low complexity" evidence="1">
    <location>
        <begin position="28"/>
        <end position="46"/>
    </location>
</feature>
<organism evidence="3 4">
    <name type="scientific">Paractinoplanes deccanensis</name>
    <dbReference type="NCBI Taxonomy" id="113561"/>
    <lineage>
        <taxon>Bacteria</taxon>
        <taxon>Bacillati</taxon>
        <taxon>Actinomycetota</taxon>
        <taxon>Actinomycetes</taxon>
        <taxon>Micromonosporales</taxon>
        <taxon>Micromonosporaceae</taxon>
        <taxon>Paractinoplanes</taxon>
    </lineage>
</organism>
<dbReference type="InterPro" id="IPR006311">
    <property type="entry name" value="TAT_signal"/>
</dbReference>
<proteinExistence type="predicted"/>
<protein>
    <recommendedName>
        <fullName evidence="5">PknH-like extracellular domain-containing protein</fullName>
    </recommendedName>
</protein>
<accession>A0ABQ3YCK1</accession>